<reference evidence="4" key="1">
    <citation type="submission" date="2022-09" db="EMBL/GenBank/DDBJ databases">
        <title>Fusarium specimens isolated from Avocado Roots.</title>
        <authorList>
            <person name="Stajich J."/>
            <person name="Roper C."/>
            <person name="Heimlech-Rivalta G."/>
        </authorList>
    </citation>
    <scope>NUCLEOTIDE SEQUENCE</scope>
    <source>
        <strain evidence="4">CF00095</strain>
    </source>
</reference>
<feature type="region of interest" description="Disordered" evidence="1">
    <location>
        <begin position="5863"/>
        <end position="5883"/>
    </location>
</feature>
<protein>
    <recommendedName>
        <fullName evidence="3">DUF6923 domain-containing protein</fullName>
    </recommendedName>
</protein>
<feature type="compositionally biased region" description="Polar residues" evidence="1">
    <location>
        <begin position="4410"/>
        <end position="4425"/>
    </location>
</feature>
<feature type="compositionally biased region" description="Polar residues" evidence="1">
    <location>
        <begin position="4303"/>
        <end position="4313"/>
    </location>
</feature>
<feature type="region of interest" description="Disordered" evidence="1">
    <location>
        <begin position="4460"/>
        <end position="4541"/>
    </location>
</feature>
<feature type="region of interest" description="Disordered" evidence="1">
    <location>
        <begin position="4410"/>
        <end position="4443"/>
    </location>
</feature>
<feature type="region of interest" description="Disordered" evidence="1">
    <location>
        <begin position="6048"/>
        <end position="6074"/>
    </location>
</feature>
<dbReference type="EMBL" id="JAOQBH010000008">
    <property type="protein sequence ID" value="KAJ4131702.1"/>
    <property type="molecule type" value="Genomic_DNA"/>
</dbReference>
<keyword evidence="2" id="KW-0732">Signal</keyword>
<feature type="domain" description="DUF6923" evidence="3">
    <location>
        <begin position="6203"/>
        <end position="6404"/>
    </location>
</feature>
<feature type="region of interest" description="Disordered" evidence="1">
    <location>
        <begin position="1942"/>
        <end position="1962"/>
    </location>
</feature>
<dbReference type="PANTHER" id="PTHR33793">
    <property type="entry name" value="ALPHA-AGGLUTININ"/>
    <property type="match status" value="1"/>
</dbReference>
<feature type="compositionally biased region" description="Polar residues" evidence="1">
    <location>
        <begin position="4143"/>
        <end position="4159"/>
    </location>
</feature>
<name>A0ABQ8RDS1_FUSEQ</name>
<dbReference type="InterPro" id="IPR054215">
    <property type="entry name" value="DUF6923"/>
</dbReference>
<proteinExistence type="predicted"/>
<feature type="region of interest" description="Disordered" evidence="1">
    <location>
        <begin position="6578"/>
        <end position="6598"/>
    </location>
</feature>
<evidence type="ECO:0000256" key="1">
    <source>
        <dbReference type="SAM" id="MobiDB-lite"/>
    </source>
</evidence>
<feature type="compositionally biased region" description="Polar residues" evidence="1">
    <location>
        <begin position="4083"/>
        <end position="4093"/>
    </location>
</feature>
<feature type="compositionally biased region" description="Polar residues" evidence="1">
    <location>
        <begin position="4487"/>
        <end position="4536"/>
    </location>
</feature>
<feature type="compositionally biased region" description="Low complexity" evidence="1">
    <location>
        <begin position="6581"/>
        <end position="6597"/>
    </location>
</feature>
<accession>A0ABQ8RDS1</accession>
<feature type="chain" id="PRO_5046143116" description="DUF6923 domain-containing protein" evidence="2">
    <location>
        <begin position="19"/>
        <end position="6843"/>
    </location>
</feature>
<feature type="region of interest" description="Disordered" evidence="1">
    <location>
        <begin position="4041"/>
        <end position="4190"/>
    </location>
</feature>
<feature type="region of interest" description="Disordered" evidence="1">
    <location>
        <begin position="2004"/>
        <end position="2028"/>
    </location>
</feature>
<feature type="region of interest" description="Disordered" evidence="1">
    <location>
        <begin position="48"/>
        <end position="72"/>
    </location>
</feature>
<evidence type="ECO:0000313" key="5">
    <source>
        <dbReference type="Proteomes" id="UP001152024"/>
    </source>
</evidence>
<dbReference type="InterPro" id="IPR033504">
    <property type="entry name" value="ALS"/>
</dbReference>
<feature type="region of interest" description="Disordered" evidence="1">
    <location>
        <begin position="4278"/>
        <end position="4316"/>
    </location>
</feature>
<feature type="compositionally biased region" description="Low complexity" evidence="1">
    <location>
        <begin position="3896"/>
        <end position="3907"/>
    </location>
</feature>
<evidence type="ECO:0000256" key="2">
    <source>
        <dbReference type="SAM" id="SignalP"/>
    </source>
</evidence>
<keyword evidence="5" id="KW-1185">Reference proteome</keyword>
<feature type="region of interest" description="Disordered" evidence="1">
    <location>
        <begin position="3821"/>
        <end position="3846"/>
    </location>
</feature>
<feature type="domain" description="DUF6923" evidence="3">
    <location>
        <begin position="6616"/>
        <end position="6838"/>
    </location>
</feature>
<dbReference type="Pfam" id="PF21959">
    <property type="entry name" value="DUF6923"/>
    <property type="match status" value="2"/>
</dbReference>
<evidence type="ECO:0000313" key="4">
    <source>
        <dbReference type="EMBL" id="KAJ4131702.1"/>
    </source>
</evidence>
<feature type="region of interest" description="Disordered" evidence="1">
    <location>
        <begin position="3891"/>
        <end position="3917"/>
    </location>
</feature>
<evidence type="ECO:0000259" key="3">
    <source>
        <dbReference type="Pfam" id="PF21959"/>
    </source>
</evidence>
<gene>
    <name evidence="4" type="ORF">NW768_005899</name>
</gene>
<feature type="compositionally biased region" description="Low complexity" evidence="1">
    <location>
        <begin position="346"/>
        <end position="369"/>
    </location>
</feature>
<dbReference type="PANTHER" id="PTHR33793:SF2">
    <property type="entry name" value="AGGLUTININ-LIKE PROTEIN 6"/>
    <property type="match status" value="1"/>
</dbReference>
<organism evidence="4 5">
    <name type="scientific">Fusarium equiseti</name>
    <name type="common">Fusarium scirpi</name>
    <dbReference type="NCBI Taxonomy" id="61235"/>
    <lineage>
        <taxon>Eukaryota</taxon>
        <taxon>Fungi</taxon>
        <taxon>Dikarya</taxon>
        <taxon>Ascomycota</taxon>
        <taxon>Pezizomycotina</taxon>
        <taxon>Sordariomycetes</taxon>
        <taxon>Hypocreomycetidae</taxon>
        <taxon>Hypocreales</taxon>
        <taxon>Nectriaceae</taxon>
        <taxon>Fusarium</taxon>
        <taxon>Fusarium incarnatum-equiseti species complex</taxon>
    </lineage>
</organism>
<sequence>MWLSRGLLASTLILAVKAQDGIEDAAMRIATGFAESLIQHAVTTLSGEAGGAGDTGDTVNAGDQGNQGNQGQGLFDASLIDAATVTHIVDGQAIVETYTRPGGQLFPVTLLPHPRITIAPTSDDPYERIIQAYTGGADATTNQEITIAEPTGTKPGTIIVDVPGSAYSSFSSGQAGALTIPPSNDHPTATVISALPSGVGITGEATRTIPAAGGASATVVIQTPWEDVPPSTPGAGAGIGGNAGGVGGNAGGSTSNVLVIQTYTGTEYITEARVTTVAGAGGDQGTVVVQVPPGNQIPGGALTIPPSGDSRYTTIVREYTGAVPISTPITRLVPTSGTQDGTIIIETPGGSSSPTGGSGNQGSNSPENQPQVIPPSGDSPYSTILRPHAGSDEITEPVTYTIPPTGTNPGTVIIETPAVRVGQSVITLPSDPGSGYITIVRPPSGTGIITAPTTITIPPSNGQPGTIVIETPAPQPGGGEITIPAGADGSFITVIRGPTGTGAVNVPTTITIPPSNGQPGTVIIETPVGSGGQTTRGPGDPFTITNAPGGQYVTVFRPHSGDPISVPITLTQPGQNGQPGTIIIETPAPTTSAPGSGPITIPAGGDSPYVTVYRPHSGSPINKPITITVPPSGGQPGTIIVETPFETPKGQNAVTSAESGGQQITIPPSNNNPYVTIYRPHTGDPITVPITITQSPSNGQPGTIIIETPAPPAQTVTQTAPGATVTVQPDTPGGYTTIYRPHTGEPITEPITVTTISGSNGQPGTVIIETQGPITITATGPGGTATIYTPGADVSTTITKTVVSTAPGGKPTTVVVIETPPPVKVQPTSSQVTGADGFVTVTEQYTGTGVITAIFTTTVIASGTGPGTVYIETPPPVKFVPTTSAPETTVTGNDNYVTVFKPFPGPGIITAPITITEVAPSGGRPGTVVVQTPVSENPTTTALPQPSTTQGTDGYVTVFLPFPGPGVITQPYTRTQAPSGGNPGTVFITTPAPLPATTTALPEPSTTQGADGYVTVYLPYTGPGVINQPYTRTQPPSGGNPGTVFITTPAPVAQTTPQQNLPSTTSGTDGYVTVFIPYPGPGEITAPITSTQPPSGGMPGTVFITTPVPAFSTPKQANALTSTSSGGDGYVTVFMPYTGTGVITAPITSTQAPANGQPGTVFVTTPAPAFSTPKQANVLTSTTSGVDGYVTVFMPYTGTGVITAPITSTQAPTNGQPGTVFVTTPAALDTSNQQNGVTSTSAGTDGYVTVFLPFPGPGVITAPITSTQLPANGQPGTVYITTPAPLTSEQVAPTSAQGSGDYVTVFLPYTGTGVITAPITSTQAPAGGNPGTVFITTPGAQTPTQSQSPALTTDNYITMYTPFPGPGVITAPITITKPPSNGQPGTVVIQTPAPASSNADTYVTVYRPYPGPGTITAPITLTQAPANGQPGTVFIETQPTNVPTSTATSGDSVPPVTIPPEPTGSYVTIFRPYPGPGKISTPVTYTQSPASGQPGTVIIETPNPDAPTDTQSGPVTVPTGSNNPYVTVYKPYPGPGNIDKPITITSVTASGDQPGTIVIETPTLEVNTKFAPTTSSPPVTIPADDNNYVTVYRPHTGSPITAPITVTTIAPSGGQPGTVIIETPGPESRPVSTDSPPVTIPQGQDGYVTVYQPYPGPGTITEPVTVSTIAPTNGQPGTVLIQTPAPASLVSSTEAQTTSASAVTIPADNGGYVTIYRPFPGPGTITAPRTVGTVAGSSGQPGTVIIETPAPQATTDETSSAPAPAITSAQGNDGYVTIFKPYTGTGAYTGPVTVSSIPPANGQPGTIVVETLSDQAPTSTQVGDNAPVTIPPSPENSYVTVYRPHTGADAITAPVTVTTIQGENGQPGTIIIETPAAQVPSTTEESTAAPVTIPPGPNNSYVTVYRPHTGADVITAPVTVTTIQGENGQPGTIIIETPAAQVPSTTEEGTRAPVTIPPGPNNSYVTVYRPHTGADSITAPVTVTTIEGVNGQPGTIIIETPEPMAQTPTSSDEALGAPSTAPPSPGASYITVYRPYTGTETITTPVTSTIEGTNGQPGTVIIETPVPATPDAGATTTVPAGPDSSYVTVYRPYTGTGTIAAPLTSTIEGTNGQPGTIIIETPVPATSDTGATTTVPAGPGSSYVTIYRPYTGTETITTPLTSTIEGTNGQPGTVIIETPMPVTRGNDAPSTAPAGPGATYVTVYQPYPGPGKIDQPITVTTVEPSNGNPGTIIIQTPGLETGGKVVIPPVTVDPAPGEQYTTVYRPHTGTDVITAPVTITTIAPAGGQPGTVIIETPDPETPGPNPTVTLPPGPNESFVTVFQPHTGTDIITGPIVLTTIAPANGQPGTVIIETPVASESASTPVPADSATGAAPEATPTYVTVYRPHTGSDKITAPVTITTVEPSGGQPGTVIIETPDQDLPPMTTSAGPAASYVTVYQPHTGTDRITEPVTITTIEPANGQPGTVIIETPGQQAPPVTSTPAPASYVTITRLYTGTEKINEPITTTVPPQGDQPGTVIVETPGQAPLDTAVTTPSYVTVTRPYTGSDQITAPIVTTVSPQGGQPGTVIYETQAPFVTVYRPHTGPDQITGPVTVSTIAPSGDQPGTIIVETPGAGPAVTTTPPAPSYVTITNLYTGTEMLTEPTTVTTIPPQGDQPGTIILETQGAYATISTLYTGTGIITGPVPLTTIPPQGNQPGTVVVGTLGSYVTSTTLYTGTDSISGPTPITTILPQGDQPGTVVVATPPSYVTTTVPYTGVDQITAPITATTIPPQGDQPGTVIVQTQAPFATVYRPHTGPDRITAPVTVSTIAPNGDQPGTVIIETPGSEPPVTTTPPAPSYTSVYEEYTGTDDMTEPRARTTIEPQGEQPGTIIFDTPGVRVISTGGAQATYTTSYRPHSGPDSITAPITVTTIAPQGNQPGTVIIETPGPALQVTDPAPLPTYVTVYQPHSGPNKITTPVTVTTVPPQGDQPGTVIIETPGSEPPITTGPAPEPSYVTVYQPHTGPNKITEPVTVTTVAPQGNQPGTVIIETPGSEPPITTGPAPEPSYVTVYRPHTGLDRITEPVTITTVAPQGDQPGTVIIETPGSEPAITTGPAPEPSYVTVYQPHTGPDRITEPVTITTVAPQGNQPGTVIIETPGSEPAMTTGPGAEPSYMTIYQPHAGPDRITEPVTVTTIPPQGDKPGTVIIETPGSEPPVTSAPAVQPSYVTVYRPHTGVDQITTPITITTMEPQGDQPGTVIIETPGSEAPITATPEPASSPPLSSQGSYVTVYQPHTGADQITAPVTVTTVEPQGGQPGTIVIETPGSESPATFTPEPPPPPQASYVTVYQPHTGADQITAPVTVTTVEPQGGQPGTVIIETPGSQPPITSAGPAPEASYVTVFRPHMGADQITAPVTVTTIEPQGGQPGTVIIETPGSQPPVTSAPGPAPKASYVTVFRPHTNADQITAPVTVTTIEPQGDQPGTVIIETPGTGTITAPMTVTTVEPQGGQPGTVIIETPGSQPPVTSAPGPAPEASYVTVFRPHTGTGTITAPMTITTIEPQGGQPGTVVVETPGSEEPITSTPVPSFTTIYEPHTGTGDFTGEVTRTIAFPHGGQPGTVVIETPGLQTGNKGANPPMTIPAGDDNYVTVFQPHTGTPEITAPVTLTTIAPANGQPGTVIIETPVPKTAASSDSGNPPVTLPAGDDKYITIFRPHAGADVITAPVTVTTIAPSGGQPGTVIIETPEPVTQAASTSAVPEDVFVTIYRPYTGTDQITAPVTVTTIAPVSGTGTVIIETLAPQTASDVYVTIFRPYTGTGRITEPTTVTTITPVAGTGTVIVETPTPEPTTNTESSSPAITIPSQDESRNVTVIRPYPGPGAITVPVTNYVPPTAAGEPGTVVIETPVEQSTTEAQPQSQPTSAAAVTIPPSDGSPNITVVREYPGPGVITAPVTSYEPPSTPGQPGTVIIETPAASHETSSGPDGSLSEPAGTNVTFYTLAPPGVKTPITSYAPPQTPGQTGTVFIQTVASESGMSADDGRNVTIMTDGPVSLTAPQTRYQPPASSGDPGTVIIETPGPAGPAGQGDRNVTVITDGPASLTAPQTRYQPPASSGDPGTVIIETPGPAGPAGQGDRNPPASSGDPGTVIIETPGPAGPDGQGSRNVTIMAQGSGSLTAPYTRYQPPGSSGDPGTVIIETPGPAGQDERNVTITREGPSAFTTYSPPGNAGDPGTVVIDIPPTQSAEATSDAGVTIPAHAGSPNVTVIRGGPGKEATTIYVPPTGTEPGTIIIETPTDVATTPGQKPTSEDQKTSDEPAVTIPPSSNSPNTTVIRPYPGPGSITEPLTRYVPPTTPGEPGTVIIETQTSDEPARTTANAEITLPPSSQSPNVTVIRPYPGPGSITEPVTRYVPPTAAGEPGTVIIETQATDSDSDSTKAVSSVPTETKAMSEPAGITIPANSGSPNVTIFRPYTGPGSIDTPITSYIPPANPGEPGTVLIETPPPQSDSAVQSKPLSTSGPASVSAIPTANDSMGGSTTSMSPVSSNPDALTLTPSDSRDDFTIIEPNTKFAGATENVTQVIPPSDGAAGTKIIYTPLDTSDVSSQGATDTDTYVTVSATVTIPGDPSTRTGLKSNVGSDAGTTGAETNVIIIPPSGTEPGTVLSQTSVYLDQTLAQHGNVTITRAAPAGVTTPFTTYSPPAHSTDPGTIIVEVPDHNVTITRAGPPEITRTMTTYSPPASPGDPGTVIVETPDYNVTITTEAPKTVTALRSTYMPPGKPGDPGTVIIETPIGPYNVTTTRGASITAPFTTYSPPGSPGDPGTVIVETPDYNVTVTRQGPKTATAAFTTYSPAGKVGDPGTVIVETPADAYNVTTTRGASTITAPFTTYSPPGEPGDPGTIIIETPDYNVTITRQAPKSVTSLISIYSPPGSPGDPGTVIIETPIGPYNITTTRGDSSVTAPLTTYLPPGQAGDPGTVLIATPEYNVTVTSMATDSVSETVTRYNPPGTPGDPGTVAIIMPNQKAASTSPNPSITDAPGQNVTIYQPGPSTLTGPVTSYIPPTSSGANGTVIIETPGSATAPNPSMTDAPGQNVTIYQPGPSTLTGPVTSYIPPTSSGANGTVIIETPGSATAPNPSMTDAPGQNVTIYQPGPSTLTGPITSYIPPASTGANGTVIIETPGSATHSNITKTQTVSTITAIYTTHMPVGADGDPGTIVVGVPLERNVTVTKQDDTVTAPYTSYSPPATAGDPGTVFIGVPADRNVSITSIVSTRTAPYTTYSPPANRGDPGTIVVELPPSSNVTTTKTVSDRTAPYTTYSAPANKGDPGTVIVELPPGRNVTVTTEVASRTAPYTRYTSPANSGDPGTVIVEMPPNSNVTITTEVATRTKPYTTFASPANKGDPGTVIVEMPLDSNTTITTEVASRTKPYTTYASPANKGDPGTVIVEMPPNRNVTITTEVPTRTAPYTTYSSPGAQGDPGTIVIELPPDRNVTVTTEIASLTTPYTSYISPGIKGNPGTVIIGTPPDRNVTTTEEVPTLTKAYTTYSPPGSRGDPGTVIVRLPPDRNVTRTTEIGTITAAQTLYSPPATKGDAGTVIIALPPARNVTTTEVVNTITRATTTYAPPANQGDPGTVIVQEPPETNTTIVEVIPTISRPATRFVPAATKGDPGTVFIDVPPNHNVTITTTVSTITRPSTTFASPATEGDAGTVLVQMPPAYNVTTTQTIQTISRPVTRYSSPAEIGDPGTVYLDLPPEFNITVTTTVPTITRQSTTFAPGATQGDPGTVIIKMPPEYNITTTQTVSTISRPVTRYSKPGEVGDPGTIYVDLPPQYNVTITTTVPTITRQSTTFAPAGEQGDPGTVIIQMPPDTNVTTTQTVSTISRPATRYSRPGSPGDPGTVYVDVPPEYNVTRTTTVATITRASTTFAPAGEQGDPGTFIVQLPPDYNVTTTETVSTISRVRTTYNPAGEQGDPNTVLVQVPVDYTITTTETVSTISRARTTFNPGATQGDPGTVLIQLPPNVTTTQTVATITEATTTFIPAGTPGDPGTVLVEVPGVKLAPLPSSAANLPSAPLSGPSAPLSAPSASLPSAGLPSATDIPTGSIDLPGVKFASSLSAPLSAPSAGLPSGSLPSSTLPVAVPPVPVLSSSSNVQAPATGTSASSKMPQASFGPTFDCDANGNSAYTISTLLGNTLTRVNLATGARTVIKSGVGPGGVLLNLAGTTGAINSIGFNPLDYYIYGFINQGLVGGVLGVLTGTPKSQLIRIASNGAYELLPLTIPSTTLDMGDVDDQGRLWVSESGAKWWSIDLNPKSSNFGKVINSGTSATNLLSGVGDWAYVPGGGDYLYAVQASIIENGLMRTNIVRWSRTTHVWERYQTYPNLVLTALNLVWGAVMAGPGGTLYAQENLLGQTWKFTLGSNVNPTAIPGGSIANLQGDGARCIALDSSTTISAPTTTAPITLTLTVPNILSLVTQILPGTVLVQVPTKSTVTTTQTVGTITAPTTTTRIVTDLGHPDTVLVQLPTPYNVTITTAGPTTLASTATTYVPPGAPGNPGTVIVQRPPVTVTTNGGTSISVPYTTYFPPGASGDAGTVVIATPAPRSTSSSTTSRSTSSTSTVAPQATVAFSCDVYGYLMQKTALYRVEITTGKTTLIKSNVGPGGWINGIGYNKFDNYIYGMHMDDTGTQLIRIGGDGGWTLLPARTNDRTINMGDIDNQGRFWISNQGEAWWVIDLMPGSATYGKIILSGTAKNSLNCADWAFVPGGGDYMYAVMYDDNGSSSTLCRFSRTTYTWQTLKAYGDLAGNNLWGAAYASQDGSLYGSENTSGQIFKFPIAPTIGTPKFVAAGPVSSWNDGARCIDSQSL</sequence>
<dbReference type="Proteomes" id="UP001152024">
    <property type="component" value="Unassembled WGS sequence"/>
</dbReference>
<feature type="compositionally biased region" description="Low complexity" evidence="1">
    <location>
        <begin position="3821"/>
        <end position="3839"/>
    </location>
</feature>
<feature type="region of interest" description="Disordered" evidence="1">
    <location>
        <begin position="330"/>
        <end position="409"/>
    </location>
</feature>
<feature type="region of interest" description="Disordered" evidence="1">
    <location>
        <begin position="3248"/>
        <end position="3269"/>
    </location>
</feature>
<feature type="compositionally biased region" description="Polar residues" evidence="1">
    <location>
        <begin position="4278"/>
        <end position="4287"/>
    </location>
</feature>
<feature type="compositionally biased region" description="Low complexity" evidence="1">
    <location>
        <begin position="55"/>
        <end position="72"/>
    </location>
</feature>
<feature type="signal peptide" evidence="2">
    <location>
        <begin position="1"/>
        <end position="18"/>
    </location>
</feature>
<feature type="compositionally biased region" description="Polar residues" evidence="1">
    <location>
        <begin position="330"/>
        <end position="341"/>
    </location>
</feature>
<comment type="caution">
    <text evidence="4">The sequence shown here is derived from an EMBL/GenBank/DDBJ whole genome shotgun (WGS) entry which is preliminary data.</text>
</comment>